<evidence type="ECO:0000256" key="2">
    <source>
        <dbReference type="ARBA" id="ARBA00023015"/>
    </source>
</evidence>
<dbReference type="InterPro" id="IPR001289">
    <property type="entry name" value="NFYA"/>
</dbReference>
<dbReference type="AlphaFoldDB" id="V5EW77"/>
<feature type="region of interest" description="Disordered" evidence="7">
    <location>
        <begin position="1"/>
        <end position="88"/>
    </location>
</feature>
<dbReference type="eggNOG" id="KOG1561">
    <property type="taxonomic scope" value="Eukaryota"/>
</dbReference>
<gene>
    <name evidence="8" type="ORF">PSEUBRA_SCAF2g02687</name>
</gene>
<sequence>MRSEPGYIGSPYSTSDLLHPATASALGLDDDSGSGGNVRPRARKRTRAEEEPRSRLSSSSRSRTRPRIPSALSRATSPVSDFHHSISSYHADPEDTDITAWINAGDADDFSAPHVAGTEHRLWSSFGPGIINEPSHASPYHGSTTAAPLPTSVSNSRAQSIVGSDDFGYHASSALHSAPSNLGLSVSVQDEDAIDSKSEVARAIQEESAPAEDEPLYVNAKQYQRILKRRATRARIEEQRKKEFLTYMHTREKAGQDGDSEDGKKPYLHESRHRHAVRRPRGPGGRFLTKAEMAQSAATAP</sequence>
<feature type="compositionally biased region" description="Basic and acidic residues" evidence="7">
    <location>
        <begin position="247"/>
        <end position="270"/>
    </location>
</feature>
<evidence type="ECO:0000256" key="5">
    <source>
        <dbReference type="ARBA" id="ARBA00023242"/>
    </source>
</evidence>
<dbReference type="OMA" id="DTDITAW"/>
<comment type="similarity">
    <text evidence="6">Belongs to the NFYA/HAP2 subunit family.</text>
</comment>
<accession>V5EW77</accession>
<evidence type="ECO:0000313" key="8">
    <source>
        <dbReference type="EMBL" id="EST07563.1"/>
    </source>
</evidence>
<protein>
    <recommendedName>
        <fullName evidence="6">Transcriptional activator HAP2</fullName>
    </recommendedName>
</protein>
<evidence type="ECO:0000256" key="1">
    <source>
        <dbReference type="ARBA" id="ARBA00004123"/>
    </source>
</evidence>
<evidence type="ECO:0000256" key="6">
    <source>
        <dbReference type="RuleBase" id="RU367155"/>
    </source>
</evidence>
<comment type="subunit">
    <text evidence="6">Heterotrimer.</text>
</comment>
<dbReference type="GeneID" id="27419756"/>
<feature type="compositionally biased region" description="Basic residues" evidence="7">
    <location>
        <begin position="271"/>
        <end position="281"/>
    </location>
</feature>
<name>V5EW77_KALBG</name>
<keyword evidence="4 6" id="KW-0804">Transcription</keyword>
<evidence type="ECO:0000256" key="7">
    <source>
        <dbReference type="SAM" id="MobiDB-lite"/>
    </source>
</evidence>
<organism evidence="8 9">
    <name type="scientific">Kalmanozyma brasiliensis (strain GHG001)</name>
    <name type="common">Yeast</name>
    <name type="synonym">Pseudozyma brasiliensis</name>
    <dbReference type="NCBI Taxonomy" id="1365824"/>
    <lineage>
        <taxon>Eukaryota</taxon>
        <taxon>Fungi</taxon>
        <taxon>Dikarya</taxon>
        <taxon>Basidiomycota</taxon>
        <taxon>Ustilaginomycotina</taxon>
        <taxon>Ustilaginomycetes</taxon>
        <taxon>Ustilaginales</taxon>
        <taxon>Ustilaginaceae</taxon>
        <taxon>Kalmanozyma</taxon>
    </lineage>
</organism>
<dbReference type="EMBL" id="KI545862">
    <property type="protein sequence ID" value="EST07563.1"/>
    <property type="molecule type" value="Genomic_DNA"/>
</dbReference>
<dbReference type="GO" id="GO:0005634">
    <property type="term" value="C:nucleus"/>
    <property type="evidence" value="ECO:0007669"/>
    <property type="project" value="UniProtKB-SubCell"/>
</dbReference>
<dbReference type="SMART" id="SM00521">
    <property type="entry name" value="CBF"/>
    <property type="match status" value="1"/>
</dbReference>
<comment type="function">
    <text evidence="6">Component of the sequence-specific heterotrimeric transcription factor (NF-Y) which specifically recognizes a 5'-CCAAT-3' box motif found in the promoters of its target genes.</text>
</comment>
<dbReference type="GO" id="GO:0003677">
    <property type="term" value="F:DNA binding"/>
    <property type="evidence" value="ECO:0007669"/>
    <property type="project" value="UniProtKB-KW"/>
</dbReference>
<evidence type="ECO:0000313" key="9">
    <source>
        <dbReference type="Proteomes" id="UP000019377"/>
    </source>
</evidence>
<keyword evidence="2 6" id="KW-0805">Transcription regulation</keyword>
<comment type="subcellular location">
    <subcellularLocation>
        <location evidence="1 6">Nucleus</location>
    </subcellularLocation>
</comment>
<keyword evidence="5 6" id="KW-0539">Nucleus</keyword>
<dbReference type="OrthoDB" id="1097733at2759"/>
<dbReference type="STRING" id="1365824.V5EW77"/>
<evidence type="ECO:0000256" key="4">
    <source>
        <dbReference type="ARBA" id="ARBA00023163"/>
    </source>
</evidence>
<dbReference type="Gene3D" id="6.10.250.2430">
    <property type="match status" value="1"/>
</dbReference>
<dbReference type="Proteomes" id="UP000019377">
    <property type="component" value="Unassembled WGS sequence"/>
</dbReference>
<feature type="region of interest" description="Disordered" evidence="7">
    <location>
        <begin position="247"/>
        <end position="301"/>
    </location>
</feature>
<proteinExistence type="inferred from homology"/>
<reference evidence="9" key="1">
    <citation type="journal article" date="2013" name="Genome Announc.">
        <title>Draft genome sequence of Pseudozyma brasiliensis sp. nov. strain GHG001, a high producer of endo-1,4-xylanase isolated from an insect pest of sugarcane.</title>
        <authorList>
            <person name="Oliveira J.V.D.C."/>
            <person name="dos Santos R.A.C."/>
            <person name="Borges T.A."/>
            <person name="Riano-Pachon D.M."/>
            <person name="Goldman G.H."/>
        </authorList>
    </citation>
    <scope>NUCLEOTIDE SEQUENCE [LARGE SCALE GENOMIC DNA]</scope>
    <source>
        <strain evidence="9">GHG001</strain>
    </source>
</reference>
<keyword evidence="3 6" id="KW-0238">DNA-binding</keyword>
<dbReference type="PANTHER" id="PTHR12632">
    <property type="entry name" value="TRANSCRIPTION FACTOR NF-Y ALPHA-RELATED"/>
    <property type="match status" value="1"/>
</dbReference>
<dbReference type="GO" id="GO:0003700">
    <property type="term" value="F:DNA-binding transcription factor activity"/>
    <property type="evidence" value="ECO:0007669"/>
    <property type="project" value="UniProtKB-UniRule"/>
</dbReference>
<dbReference type="Pfam" id="PF02045">
    <property type="entry name" value="CBFB_NFYA"/>
    <property type="match status" value="1"/>
</dbReference>
<dbReference type="HOGENOM" id="CLU_924781_0_0_1"/>
<evidence type="ECO:0000256" key="3">
    <source>
        <dbReference type="ARBA" id="ARBA00023125"/>
    </source>
</evidence>
<keyword evidence="9" id="KW-1185">Reference proteome</keyword>
<dbReference type="PROSITE" id="PS51152">
    <property type="entry name" value="NFYA_HAP2_2"/>
    <property type="match status" value="1"/>
</dbReference>